<protein>
    <submittedName>
        <fullName evidence="1">DUF4058 family protein</fullName>
    </submittedName>
</protein>
<evidence type="ECO:0000313" key="1">
    <source>
        <dbReference type="EMBL" id="MBI2877211.1"/>
    </source>
</evidence>
<comment type="caution">
    <text evidence="1">The sequence shown here is derived from an EMBL/GenBank/DDBJ whole genome shotgun (WGS) entry which is preliminary data.</text>
</comment>
<dbReference type="Proteomes" id="UP000769766">
    <property type="component" value="Unassembled WGS sequence"/>
</dbReference>
<sequence length="262" mass="29519">MPSPFPGMDPYIEQPALWPDFHSDLASEIRARLNQLVQPRYFARLTPYVTYEVVEIAEVRSVRPDVGIWQPQPPTGELAVGVAMITLAPAKSLIPLEMPLELYSVEIRATEGRYLVTLIEILSPVNKRPGHEAYQDYQRKRRDLLRSAAHLLEIDLLRGGERPPLERPVPLAPYYVVLSRADHRPTVEVWPIQLADKLPVLPVPLLEPDPDVPLDLGAAVAAIYERGAYGLQIDYRQPPPPPPLAEKDAVWIDGLLYEKGLR</sequence>
<proteinExistence type="predicted"/>
<dbReference type="EMBL" id="JACPRF010000304">
    <property type="protein sequence ID" value="MBI2877211.1"/>
    <property type="molecule type" value="Genomic_DNA"/>
</dbReference>
<gene>
    <name evidence="1" type="ORF">HYY20_10045</name>
</gene>
<evidence type="ECO:0000313" key="2">
    <source>
        <dbReference type="Proteomes" id="UP000769766"/>
    </source>
</evidence>
<reference evidence="1" key="1">
    <citation type="submission" date="2020-07" db="EMBL/GenBank/DDBJ databases">
        <title>Huge and variable diversity of episymbiotic CPR bacteria and DPANN archaea in groundwater ecosystems.</title>
        <authorList>
            <person name="He C.Y."/>
            <person name="Keren R."/>
            <person name="Whittaker M."/>
            <person name="Farag I.F."/>
            <person name="Doudna J."/>
            <person name="Cate J.H.D."/>
            <person name="Banfield J.F."/>
        </authorList>
    </citation>
    <scope>NUCLEOTIDE SEQUENCE</scope>
    <source>
        <strain evidence="1">NC_groundwater_672_Ag_B-0.1um_62_36</strain>
    </source>
</reference>
<dbReference type="Pfam" id="PF13267">
    <property type="entry name" value="DUF4058"/>
    <property type="match status" value="1"/>
</dbReference>
<accession>A0A932CPM7</accession>
<dbReference type="InterPro" id="IPR025132">
    <property type="entry name" value="DUF4058"/>
</dbReference>
<name>A0A932CPM7_UNCTE</name>
<organism evidence="1 2">
    <name type="scientific">Tectimicrobiota bacterium</name>
    <dbReference type="NCBI Taxonomy" id="2528274"/>
    <lineage>
        <taxon>Bacteria</taxon>
        <taxon>Pseudomonadati</taxon>
        <taxon>Nitrospinota/Tectimicrobiota group</taxon>
        <taxon>Candidatus Tectimicrobiota</taxon>
    </lineage>
</organism>
<dbReference type="AlphaFoldDB" id="A0A932CPM7"/>